<dbReference type="STRING" id="1464122.SAMN05421737_103132"/>
<evidence type="ECO:0000313" key="1">
    <source>
        <dbReference type="EMBL" id="SDB91396.1"/>
    </source>
</evidence>
<dbReference type="RefSeq" id="WP_090774989.1">
    <property type="nucleotide sequence ID" value="NZ_FMYM01000003.1"/>
</dbReference>
<gene>
    <name evidence="1" type="ORF">SAMN05421737_103132</name>
</gene>
<dbReference type="InterPro" id="IPR023351">
    <property type="entry name" value="YppE-like_sf"/>
</dbReference>
<accession>A0A1G6HD94</accession>
<dbReference type="OrthoDB" id="2361079at2"/>
<evidence type="ECO:0000313" key="2">
    <source>
        <dbReference type="Proteomes" id="UP000242662"/>
    </source>
</evidence>
<dbReference type="InterPro" id="IPR014913">
    <property type="entry name" value="YppE-like"/>
</dbReference>
<reference evidence="2" key="1">
    <citation type="submission" date="2016-09" db="EMBL/GenBank/DDBJ databases">
        <authorList>
            <person name="Varghese N."/>
            <person name="Submissions S."/>
        </authorList>
    </citation>
    <scope>NUCLEOTIDE SEQUENCE [LARGE SCALE GENOMIC DNA]</scope>
    <source>
        <strain evidence="2">25nlg</strain>
    </source>
</reference>
<dbReference type="Proteomes" id="UP000242662">
    <property type="component" value="Unassembled WGS sequence"/>
</dbReference>
<dbReference type="SUPFAM" id="SSF140415">
    <property type="entry name" value="YppE-like"/>
    <property type="match status" value="1"/>
</dbReference>
<protein>
    <recommendedName>
        <fullName evidence="3">DUF1798 family protein</fullName>
    </recommendedName>
</protein>
<keyword evidence="2" id="KW-1185">Reference proteome</keyword>
<sequence length="127" mass="14836">MKEQTLKEVTTTLLTLTKEAESYYIEVVKQDPNYEVDFWGRVKPFADQVQPLAQRWLPLASALLRQAKPRDLHIQQLEQTVENLDVVAIKSFYPSSGMKRQRETFKAVRYVLEEILTMLADEARQHV</sequence>
<proteinExistence type="predicted"/>
<dbReference type="EMBL" id="FMYM01000003">
    <property type="protein sequence ID" value="SDB91396.1"/>
    <property type="molecule type" value="Genomic_DNA"/>
</dbReference>
<dbReference type="Pfam" id="PF08807">
    <property type="entry name" value="DUF1798"/>
    <property type="match status" value="1"/>
</dbReference>
<evidence type="ECO:0008006" key="3">
    <source>
        <dbReference type="Google" id="ProtNLM"/>
    </source>
</evidence>
<dbReference type="Gene3D" id="1.20.120.440">
    <property type="entry name" value="YppE-like"/>
    <property type="match status" value="1"/>
</dbReference>
<organism evidence="1 2">
    <name type="scientific">Shouchella lonarensis</name>
    <dbReference type="NCBI Taxonomy" id="1464122"/>
    <lineage>
        <taxon>Bacteria</taxon>
        <taxon>Bacillati</taxon>
        <taxon>Bacillota</taxon>
        <taxon>Bacilli</taxon>
        <taxon>Bacillales</taxon>
        <taxon>Bacillaceae</taxon>
        <taxon>Shouchella</taxon>
    </lineage>
</organism>
<name>A0A1G6HD94_9BACI</name>
<dbReference type="AlphaFoldDB" id="A0A1G6HD94"/>